<dbReference type="GO" id="GO:0016567">
    <property type="term" value="P:protein ubiquitination"/>
    <property type="evidence" value="ECO:0007669"/>
    <property type="project" value="InterPro"/>
</dbReference>
<gene>
    <name evidence="4" type="ORF">MCOR_14346</name>
</gene>
<name>A0A6J8B2N5_MYTCO</name>
<proteinExistence type="predicted"/>
<evidence type="ECO:0000259" key="3">
    <source>
        <dbReference type="PROSITE" id="PS51416"/>
    </source>
</evidence>
<dbReference type="GO" id="GO:0046872">
    <property type="term" value="F:metal ion binding"/>
    <property type="evidence" value="ECO:0007669"/>
    <property type="project" value="InterPro"/>
</dbReference>
<feature type="domain" description="MIB/HERC2" evidence="3">
    <location>
        <begin position="680"/>
        <end position="753"/>
    </location>
</feature>
<dbReference type="Proteomes" id="UP000507470">
    <property type="component" value="Unassembled WGS sequence"/>
</dbReference>
<dbReference type="InterPro" id="IPR037252">
    <property type="entry name" value="Mib_Herc2_sf"/>
</dbReference>
<reference evidence="4 5" key="1">
    <citation type="submission" date="2020-06" db="EMBL/GenBank/DDBJ databases">
        <authorList>
            <person name="Li R."/>
            <person name="Bekaert M."/>
        </authorList>
    </citation>
    <scope>NUCLEOTIDE SEQUENCE [LARGE SCALE GENOMIC DNA]</scope>
    <source>
        <strain evidence="5">wild</strain>
    </source>
</reference>
<dbReference type="InterPro" id="IPR036465">
    <property type="entry name" value="vWFA_dom_sf"/>
</dbReference>
<dbReference type="SUPFAM" id="SSF159034">
    <property type="entry name" value="Mib/herc2 domain-like"/>
    <property type="match status" value="2"/>
</dbReference>
<dbReference type="InterPro" id="IPR010606">
    <property type="entry name" value="Mib_Herc2"/>
</dbReference>
<keyword evidence="1" id="KW-0175">Coiled coil</keyword>
<organism evidence="4 5">
    <name type="scientific">Mytilus coruscus</name>
    <name type="common">Sea mussel</name>
    <dbReference type="NCBI Taxonomy" id="42192"/>
    <lineage>
        <taxon>Eukaryota</taxon>
        <taxon>Metazoa</taxon>
        <taxon>Spiralia</taxon>
        <taxon>Lophotrochozoa</taxon>
        <taxon>Mollusca</taxon>
        <taxon>Bivalvia</taxon>
        <taxon>Autobranchia</taxon>
        <taxon>Pteriomorphia</taxon>
        <taxon>Mytilida</taxon>
        <taxon>Mytiloidea</taxon>
        <taxon>Mytilidae</taxon>
        <taxon>Mytilinae</taxon>
        <taxon>Mytilus</taxon>
    </lineage>
</organism>
<accession>A0A6J8B2N5</accession>
<keyword evidence="5" id="KW-1185">Reference proteome</keyword>
<evidence type="ECO:0000256" key="2">
    <source>
        <dbReference type="SAM" id="MobiDB-lite"/>
    </source>
</evidence>
<dbReference type="PROSITE" id="PS51416">
    <property type="entry name" value="MIB_HERC2"/>
    <property type="match status" value="1"/>
</dbReference>
<dbReference type="OrthoDB" id="6109223at2759"/>
<feature type="region of interest" description="Disordered" evidence="2">
    <location>
        <begin position="335"/>
        <end position="358"/>
    </location>
</feature>
<dbReference type="EMBL" id="CACVKT020002493">
    <property type="protein sequence ID" value="CAC5378105.1"/>
    <property type="molecule type" value="Genomic_DNA"/>
</dbReference>
<dbReference type="Pfam" id="PF06701">
    <property type="entry name" value="MIB_HERC2"/>
    <property type="match status" value="1"/>
</dbReference>
<sequence length="803" mass="92054">MHNALIVISTVELDNLKEKMEKENRLKDEVIAMVQTIRGLHKTHTEILDRMTSNCKAWSLNVAAASNKIQKLEQHMQKVETQFLEDTSKLEEVTKDISNLMKDTSRLNVLVDNVRNYATCEGVIDEKYETISNEPSSSITSQNRTSNMLGNHKPRIIECCSRKTLEMHIKNDLNNSLNDKTDNIIKHCATNTDLGETLNDQTDANMLKSLKSINDETNITHHSISDFENLHRKCHKKNIQNDRCIENDKTSKRLSFEQSPIKNTCEKPIIQELQTRIRKSENRYKRKAMKKQHDNRVSYHIKQECFKGAITNNVQTMDLQKEDSFRLNIKPEETSMISQERFSTPRRRGRRSQDEDASARMRSGLVKIGRSLDVILVLDTSERIAGYFQKLKSTALQYVYGKYRMKETLISLSAGIKQQFERTGIDNGIGIAIFGRQTRLVQEATNDYDLILELLVKLRPEGDGHIIGGLLMGLAGVVSYGVGYSHDTALQPHMIVFTNGSSEQNMPSVDFDDNLVVTFGNLRTLEKAVRTTNGKIIPDNEIIRLTLMSKVLKMAMDIASEIRYSNNHSREVIRRKIVDKHNFSDRYDDCLDMVQDFINPLKLANKQGKYVELKCNTLKLGDRVRRGPNWICSDQDLDLPGTVVGQDLCDRIWVEWDHGQRLGYVFDEHMNRYQIRKVNEARILVNEMIAVGCRVVRGHDWKYGDFDGGEGSLGTVLEVKDKSKVVVRWDRTNKGIFKIGFNGLFEVKLCDDFVNKENTRRHIKPSNHSFARQKNHHNLDTIDDDPLDCVITYSDILGKVATV</sequence>
<dbReference type="GO" id="GO:0004842">
    <property type="term" value="F:ubiquitin-protein transferase activity"/>
    <property type="evidence" value="ECO:0007669"/>
    <property type="project" value="InterPro"/>
</dbReference>
<evidence type="ECO:0000256" key="1">
    <source>
        <dbReference type="SAM" id="Coils"/>
    </source>
</evidence>
<evidence type="ECO:0000313" key="4">
    <source>
        <dbReference type="EMBL" id="CAC5378105.1"/>
    </source>
</evidence>
<feature type="coiled-coil region" evidence="1">
    <location>
        <begin position="13"/>
        <end position="82"/>
    </location>
</feature>
<evidence type="ECO:0000313" key="5">
    <source>
        <dbReference type="Proteomes" id="UP000507470"/>
    </source>
</evidence>
<protein>
    <recommendedName>
        <fullName evidence="3">MIB/HERC2 domain-containing protein</fullName>
    </recommendedName>
</protein>
<dbReference type="SUPFAM" id="SSF53300">
    <property type="entry name" value="vWA-like"/>
    <property type="match status" value="1"/>
</dbReference>
<dbReference type="Gene3D" id="2.30.30.40">
    <property type="entry name" value="SH3 Domains"/>
    <property type="match status" value="2"/>
</dbReference>
<dbReference type="AlphaFoldDB" id="A0A6J8B2N5"/>